<evidence type="ECO:0000256" key="6">
    <source>
        <dbReference type="ARBA" id="ARBA00022989"/>
    </source>
</evidence>
<protein>
    <submittedName>
        <fullName evidence="15">Sodium channel protein Nach</fullName>
    </submittedName>
</protein>
<evidence type="ECO:0000256" key="8">
    <source>
        <dbReference type="ARBA" id="ARBA00023065"/>
    </source>
</evidence>
<evidence type="ECO:0000256" key="11">
    <source>
        <dbReference type="ARBA" id="ARBA00023303"/>
    </source>
</evidence>
<keyword evidence="10 12" id="KW-0739">Sodium transport</keyword>
<proteinExistence type="inferred from homology"/>
<accession>A0A6J2UJH8</accession>
<keyword evidence="8 12" id="KW-0406">Ion transport</keyword>
<keyword evidence="11 12" id="KW-0407">Ion channel</keyword>
<dbReference type="GO" id="GO:0015280">
    <property type="term" value="F:ligand-gated sodium channel activity"/>
    <property type="evidence" value="ECO:0007669"/>
    <property type="project" value="TreeGrafter"/>
</dbReference>
<evidence type="ECO:0000313" key="14">
    <source>
        <dbReference type="Proteomes" id="UP000504634"/>
    </source>
</evidence>
<dbReference type="PANTHER" id="PTHR11690:SF237">
    <property type="entry name" value="PICKPOCKET 16-RELATED"/>
    <property type="match status" value="1"/>
</dbReference>
<comment type="similarity">
    <text evidence="2 12">Belongs to the amiloride-sensitive sodium channel (TC 1.A.6) family.</text>
</comment>
<dbReference type="Proteomes" id="UP000504634">
    <property type="component" value="Unplaced"/>
</dbReference>
<comment type="subcellular location">
    <subcellularLocation>
        <location evidence="1">Membrane</location>
        <topology evidence="1">Multi-pass membrane protein</topology>
    </subcellularLocation>
</comment>
<keyword evidence="4 12" id="KW-0894">Sodium channel</keyword>
<keyword evidence="9 13" id="KW-0472">Membrane</keyword>
<dbReference type="Gene3D" id="2.60.470.10">
    <property type="entry name" value="Acid-sensing ion channels like domains"/>
    <property type="match status" value="1"/>
</dbReference>
<dbReference type="InterPro" id="IPR001873">
    <property type="entry name" value="ENaC"/>
</dbReference>
<evidence type="ECO:0000313" key="15">
    <source>
        <dbReference type="RefSeq" id="XP_030388345.1"/>
    </source>
</evidence>
<dbReference type="GO" id="GO:0005886">
    <property type="term" value="C:plasma membrane"/>
    <property type="evidence" value="ECO:0007669"/>
    <property type="project" value="TreeGrafter"/>
</dbReference>
<keyword evidence="14" id="KW-1185">Reference proteome</keyword>
<feature type="transmembrane region" description="Helical" evidence="13">
    <location>
        <begin position="440"/>
        <end position="469"/>
    </location>
</feature>
<evidence type="ECO:0000256" key="3">
    <source>
        <dbReference type="ARBA" id="ARBA00022448"/>
    </source>
</evidence>
<dbReference type="RefSeq" id="XP_030388345.1">
    <property type="nucleotide sequence ID" value="XM_030532485.1"/>
</dbReference>
<evidence type="ECO:0000256" key="9">
    <source>
        <dbReference type="ARBA" id="ARBA00023136"/>
    </source>
</evidence>
<evidence type="ECO:0000256" key="12">
    <source>
        <dbReference type="RuleBase" id="RU000679"/>
    </source>
</evidence>
<gene>
    <name evidence="15" type="primary">LOC115634629</name>
</gene>
<organism evidence="14 15">
    <name type="scientific">Drosophila lebanonensis</name>
    <name type="common">Fruit fly</name>
    <name type="synonym">Scaptodrosophila lebanonensis</name>
    <dbReference type="NCBI Taxonomy" id="7225"/>
    <lineage>
        <taxon>Eukaryota</taxon>
        <taxon>Metazoa</taxon>
        <taxon>Ecdysozoa</taxon>
        <taxon>Arthropoda</taxon>
        <taxon>Hexapoda</taxon>
        <taxon>Insecta</taxon>
        <taxon>Pterygota</taxon>
        <taxon>Neoptera</taxon>
        <taxon>Endopterygota</taxon>
        <taxon>Diptera</taxon>
        <taxon>Brachycera</taxon>
        <taxon>Muscomorpha</taxon>
        <taxon>Ephydroidea</taxon>
        <taxon>Drosophilidae</taxon>
        <taxon>Scaptodrosophila</taxon>
    </lineage>
</organism>
<evidence type="ECO:0000256" key="7">
    <source>
        <dbReference type="ARBA" id="ARBA00023053"/>
    </source>
</evidence>
<dbReference type="Pfam" id="PF00858">
    <property type="entry name" value="ASC"/>
    <property type="match status" value="1"/>
</dbReference>
<dbReference type="InterPro" id="IPR020903">
    <property type="entry name" value="ENaC_CS"/>
</dbReference>
<dbReference type="PANTHER" id="PTHR11690">
    <property type="entry name" value="AMILORIDE-SENSITIVE SODIUM CHANNEL-RELATED"/>
    <property type="match status" value="1"/>
</dbReference>
<sequence length="506" mass="58918">MGHDEELTAEQIDLNISPLSGAFGRTWNSFCATSSIHGLKYTRDEDTNRIVRFVWILISLVMFICAIIMVHTFYIDYRSNPTRMNVENDHTPVTTIYFPPVTICPEVLFNTQQSKAFLQTLKLPDATQVKNILDLLHIFHGFMVDDNRYSQADTDLLESVLALNNLTIEQFVDRMLWNCNDLIHRCRYQGIIVDCSQLFQRSKTFYGHCCSFNLRQFGLNFTARYAAGGLENGLSLVLRYKDDSYDILESYSNGFKMLMQEALTYPSAHSLIKFMPQNTEVFAAVRPEETFCSSAVKALPIEERNCVFQDEVKLRYFRKYMYINCELNCRVTNMVKFCGCYTYFFNLNRTNERICSFRDVHCLVENFDKIITRRRQTQCKCPLICEHIDYDVQTTSTPLELNIPTVDPFYEGLEKDDAVVHIFMNSQIYRRVRLDLLSNMVTLVSNLGSAFSLFVGMSMLSVVEIIYYFTVVLHKNYVLEQQARARLKLQVFRQKFKVPKHGMQNN</sequence>
<evidence type="ECO:0000256" key="4">
    <source>
        <dbReference type="ARBA" id="ARBA00022461"/>
    </source>
</evidence>
<dbReference type="PROSITE" id="PS01206">
    <property type="entry name" value="ASC"/>
    <property type="match status" value="1"/>
</dbReference>
<feature type="transmembrane region" description="Helical" evidence="13">
    <location>
        <begin position="53"/>
        <end position="75"/>
    </location>
</feature>
<name>A0A6J2UJH8_DROLE</name>
<keyword evidence="5 12" id="KW-0812">Transmembrane</keyword>
<dbReference type="GeneID" id="115634629"/>
<evidence type="ECO:0000256" key="2">
    <source>
        <dbReference type="ARBA" id="ARBA00007193"/>
    </source>
</evidence>
<reference evidence="15" key="1">
    <citation type="submission" date="2025-08" db="UniProtKB">
        <authorList>
            <consortium name="RefSeq"/>
        </authorList>
    </citation>
    <scope>IDENTIFICATION</scope>
    <source>
        <strain evidence="15">11010-0011.00</strain>
        <tissue evidence="15">Whole body</tissue>
    </source>
</reference>
<keyword evidence="6 13" id="KW-1133">Transmembrane helix</keyword>
<evidence type="ECO:0000256" key="10">
    <source>
        <dbReference type="ARBA" id="ARBA00023201"/>
    </source>
</evidence>
<evidence type="ECO:0000256" key="1">
    <source>
        <dbReference type="ARBA" id="ARBA00004141"/>
    </source>
</evidence>
<dbReference type="OrthoDB" id="6502088at2759"/>
<dbReference type="AlphaFoldDB" id="A0A6J2UJH8"/>
<dbReference type="Gene3D" id="1.10.287.770">
    <property type="entry name" value="YojJ-like"/>
    <property type="match status" value="1"/>
</dbReference>
<evidence type="ECO:0000256" key="5">
    <source>
        <dbReference type="ARBA" id="ARBA00022692"/>
    </source>
</evidence>
<dbReference type="PRINTS" id="PR01078">
    <property type="entry name" value="AMINACHANNEL"/>
</dbReference>
<keyword evidence="3 12" id="KW-0813">Transport</keyword>
<evidence type="ECO:0000256" key="13">
    <source>
        <dbReference type="SAM" id="Phobius"/>
    </source>
</evidence>
<keyword evidence="7" id="KW-0915">Sodium</keyword>